<keyword evidence="4" id="KW-1185">Reference proteome</keyword>
<evidence type="ECO:0000313" key="4">
    <source>
        <dbReference type="Proteomes" id="UP000481858"/>
    </source>
</evidence>
<dbReference type="EMBL" id="WUBL01000051">
    <property type="protein sequence ID" value="KAF2968397.1"/>
    <property type="molecule type" value="Genomic_DNA"/>
</dbReference>
<evidence type="ECO:0000256" key="2">
    <source>
        <dbReference type="SAM" id="SignalP"/>
    </source>
</evidence>
<dbReference type="OrthoDB" id="4753755at2759"/>
<accession>A0A7C8N7E2</accession>
<comment type="caution">
    <text evidence="3">The sequence shown here is derived from an EMBL/GenBank/DDBJ whole genome shotgun (WGS) entry which is preliminary data.</text>
</comment>
<protein>
    <submittedName>
        <fullName evidence="3">Uncharacterized protein</fullName>
    </submittedName>
</protein>
<proteinExistence type="predicted"/>
<name>A0A7C8N7E2_9PEZI</name>
<gene>
    <name evidence="3" type="ORF">GQX73_g5135</name>
</gene>
<reference evidence="3 4" key="1">
    <citation type="submission" date="2019-12" db="EMBL/GenBank/DDBJ databases">
        <title>Draft genome sequence of the ascomycete Xylaria multiplex DSM 110363.</title>
        <authorList>
            <person name="Buettner E."/>
            <person name="Kellner H."/>
        </authorList>
    </citation>
    <scope>NUCLEOTIDE SEQUENCE [LARGE SCALE GENOMIC DNA]</scope>
    <source>
        <strain evidence="3 4">DSM 110363</strain>
    </source>
</reference>
<organism evidence="3 4">
    <name type="scientific">Xylaria multiplex</name>
    <dbReference type="NCBI Taxonomy" id="323545"/>
    <lineage>
        <taxon>Eukaryota</taxon>
        <taxon>Fungi</taxon>
        <taxon>Dikarya</taxon>
        <taxon>Ascomycota</taxon>
        <taxon>Pezizomycotina</taxon>
        <taxon>Sordariomycetes</taxon>
        <taxon>Xylariomycetidae</taxon>
        <taxon>Xylariales</taxon>
        <taxon>Xylariaceae</taxon>
        <taxon>Xylaria</taxon>
    </lineage>
</organism>
<evidence type="ECO:0000256" key="1">
    <source>
        <dbReference type="SAM" id="MobiDB-lite"/>
    </source>
</evidence>
<dbReference type="InParanoid" id="A0A7C8N7E2"/>
<evidence type="ECO:0000313" key="3">
    <source>
        <dbReference type="EMBL" id="KAF2968397.1"/>
    </source>
</evidence>
<dbReference type="AlphaFoldDB" id="A0A7C8N7E2"/>
<keyword evidence="2" id="KW-0732">Signal</keyword>
<dbReference type="Proteomes" id="UP000481858">
    <property type="component" value="Unassembled WGS sequence"/>
</dbReference>
<feature type="chain" id="PRO_5028902957" evidence="2">
    <location>
        <begin position="19"/>
        <end position="232"/>
    </location>
</feature>
<feature type="signal peptide" evidence="2">
    <location>
        <begin position="1"/>
        <end position="18"/>
    </location>
</feature>
<sequence>MFISQVVVASCLLALSAASPAKYPFSYETASKYFVHPTPKTFVKPTPKWPIVHTPKYIATPPPVPTPTPALLTTRTYPASSYEALPGTCYSTLEAYGYVPATVKTHSCYTRTSFFPAANKQPPSALPHALLPPDPDGPGLRRVHQGVERDGAVRDGLLSNNGHRVQGRPRGALPDVRPVPHPDRVDHVHDGLRRHAHHHRGQRRDAGLPDWLPRMKEGLAADAISKGACYLL</sequence>
<feature type="region of interest" description="Disordered" evidence="1">
    <location>
        <begin position="154"/>
        <end position="181"/>
    </location>
</feature>
<feature type="region of interest" description="Disordered" evidence="1">
    <location>
        <begin position="124"/>
        <end position="143"/>
    </location>
</feature>